<proteinExistence type="predicted"/>
<reference evidence="2" key="2">
    <citation type="submission" date="2021-03" db="UniProtKB">
        <authorList>
            <consortium name="EnsemblPlants"/>
        </authorList>
    </citation>
    <scope>IDENTIFICATION</scope>
</reference>
<evidence type="ECO:0000259" key="1">
    <source>
        <dbReference type="Pfam" id="PF03732"/>
    </source>
</evidence>
<sequence length="187" mass="21104">MSNGSLVGPIAADSGRLGSTTTSSALSSGEAVLGYLTTSIEKRRSWPMVMTVMRVSNDAKCLCFLLPLSGSTEEWFKKLKPGSVDSWNKLQVSLQQQFVAVRKINLEFSVLTHIKQLPAKTLKNFIKRFKEEASKTKIVDDRQQLSLLQVGIRTRTPFWNELQQDGAARSRTFKRESRNTLIWKKPK</sequence>
<accession>A0A803PR25</accession>
<dbReference type="Proteomes" id="UP000596661">
    <property type="component" value="Chromosome 5"/>
</dbReference>
<reference evidence="2" key="1">
    <citation type="submission" date="2018-11" db="EMBL/GenBank/DDBJ databases">
        <authorList>
            <person name="Grassa J C."/>
        </authorList>
    </citation>
    <scope>NUCLEOTIDE SEQUENCE [LARGE SCALE GENOMIC DNA]</scope>
</reference>
<evidence type="ECO:0000313" key="2">
    <source>
        <dbReference type="EnsemblPlants" id="cds.evm.model.05.596"/>
    </source>
</evidence>
<dbReference type="Gramene" id="evm.model.05.596">
    <property type="protein sequence ID" value="cds.evm.model.05.596"/>
    <property type="gene ID" value="evm.TU.05.596"/>
</dbReference>
<organism evidence="2 3">
    <name type="scientific">Cannabis sativa</name>
    <name type="common">Hemp</name>
    <name type="synonym">Marijuana</name>
    <dbReference type="NCBI Taxonomy" id="3483"/>
    <lineage>
        <taxon>Eukaryota</taxon>
        <taxon>Viridiplantae</taxon>
        <taxon>Streptophyta</taxon>
        <taxon>Embryophyta</taxon>
        <taxon>Tracheophyta</taxon>
        <taxon>Spermatophyta</taxon>
        <taxon>Magnoliopsida</taxon>
        <taxon>eudicotyledons</taxon>
        <taxon>Gunneridae</taxon>
        <taxon>Pentapetalae</taxon>
        <taxon>rosids</taxon>
        <taxon>fabids</taxon>
        <taxon>Rosales</taxon>
        <taxon>Cannabaceae</taxon>
        <taxon>Cannabis</taxon>
    </lineage>
</organism>
<dbReference type="AlphaFoldDB" id="A0A803PR25"/>
<dbReference type="InterPro" id="IPR005162">
    <property type="entry name" value="Retrotrans_gag_dom"/>
</dbReference>
<dbReference type="EMBL" id="UZAU01000433">
    <property type="status" value="NOT_ANNOTATED_CDS"/>
    <property type="molecule type" value="Genomic_DNA"/>
</dbReference>
<dbReference type="Pfam" id="PF03732">
    <property type="entry name" value="Retrotrans_gag"/>
    <property type="match status" value="1"/>
</dbReference>
<feature type="domain" description="Retrotransposon gag" evidence="1">
    <location>
        <begin position="67"/>
        <end position="153"/>
    </location>
</feature>
<protein>
    <recommendedName>
        <fullName evidence="1">Retrotransposon gag domain-containing protein</fullName>
    </recommendedName>
</protein>
<dbReference type="EnsemblPlants" id="evm.model.05.596">
    <property type="protein sequence ID" value="cds.evm.model.05.596"/>
    <property type="gene ID" value="evm.TU.05.596"/>
</dbReference>
<name>A0A803PR25_CANSA</name>
<keyword evidence="3" id="KW-1185">Reference proteome</keyword>
<evidence type="ECO:0000313" key="3">
    <source>
        <dbReference type="Proteomes" id="UP000596661"/>
    </source>
</evidence>